<comment type="caution">
    <text evidence="2">The sequence shown here is derived from an EMBL/GenBank/DDBJ whole genome shotgun (WGS) entry which is preliminary data.</text>
</comment>
<organism evidence="2 3">
    <name type="scientific">Streptomyces flavochromogenes</name>
    <dbReference type="NCBI Taxonomy" id="68199"/>
    <lineage>
        <taxon>Bacteria</taxon>
        <taxon>Bacillati</taxon>
        <taxon>Actinomycetota</taxon>
        <taxon>Actinomycetes</taxon>
        <taxon>Kitasatosporales</taxon>
        <taxon>Streptomycetaceae</taxon>
        <taxon>Streptomyces</taxon>
    </lineage>
</organism>
<evidence type="ECO:0000313" key="3">
    <source>
        <dbReference type="Proteomes" id="UP001602370"/>
    </source>
</evidence>
<gene>
    <name evidence="2" type="ORF">ACFY8C_26430</name>
</gene>
<accession>A0ABW6XWG9</accession>
<dbReference type="RefSeq" id="WP_030315327.1">
    <property type="nucleotide sequence ID" value="NZ_JBIBDZ010000008.1"/>
</dbReference>
<dbReference type="Gene3D" id="3.40.50.2300">
    <property type="match status" value="1"/>
</dbReference>
<keyword evidence="3" id="KW-1185">Reference proteome</keyword>
<keyword evidence="1" id="KW-0812">Transmembrane</keyword>
<sequence>MKTRRAWRVTEREAAKREAAESGAARIPGLLAAGAGALRGRAGWALGSVLVLVLGLVGAWLFAGSDRPGTPPDTRARAYQDYDACLLTDEQGIVTGAPAAPVWEGMQAASLDKHIRVTFVPVMGEKSVENARPFLNGLVQRDCEIVVASGAPQVAAAEAAVEKNPKIRFVTVGEAGGAAHDNLVRVAPGASLKGDITATVKRLAREG</sequence>
<dbReference type="Proteomes" id="UP001602370">
    <property type="component" value="Unassembled WGS sequence"/>
</dbReference>
<keyword evidence="1" id="KW-0472">Membrane</keyword>
<evidence type="ECO:0000313" key="2">
    <source>
        <dbReference type="EMBL" id="MFF5921857.1"/>
    </source>
</evidence>
<dbReference type="EMBL" id="JBIBDZ010000008">
    <property type="protein sequence ID" value="MFF5921857.1"/>
    <property type="molecule type" value="Genomic_DNA"/>
</dbReference>
<evidence type="ECO:0000256" key="1">
    <source>
        <dbReference type="SAM" id="Phobius"/>
    </source>
</evidence>
<protein>
    <submittedName>
        <fullName evidence="2">BMP family ABC transporter substrate-binding protein</fullName>
    </submittedName>
</protein>
<proteinExistence type="predicted"/>
<reference evidence="2 3" key="1">
    <citation type="submission" date="2024-10" db="EMBL/GenBank/DDBJ databases">
        <title>The Natural Products Discovery Center: Release of the First 8490 Sequenced Strains for Exploring Actinobacteria Biosynthetic Diversity.</title>
        <authorList>
            <person name="Kalkreuter E."/>
            <person name="Kautsar S.A."/>
            <person name="Yang D."/>
            <person name="Bader C.D."/>
            <person name="Teijaro C.N."/>
            <person name="Fluegel L."/>
            <person name="Davis C.M."/>
            <person name="Simpson J.R."/>
            <person name="Lauterbach L."/>
            <person name="Steele A.D."/>
            <person name="Gui C."/>
            <person name="Meng S."/>
            <person name="Li G."/>
            <person name="Viehrig K."/>
            <person name="Ye F."/>
            <person name="Su P."/>
            <person name="Kiefer A.F."/>
            <person name="Nichols A."/>
            <person name="Cepeda A.J."/>
            <person name="Yan W."/>
            <person name="Fan B."/>
            <person name="Jiang Y."/>
            <person name="Adhikari A."/>
            <person name="Zheng C.-J."/>
            <person name="Schuster L."/>
            <person name="Cowan T.M."/>
            <person name="Smanski M.J."/>
            <person name="Chevrette M.G."/>
            <person name="De Carvalho L.P.S."/>
            <person name="Shen B."/>
        </authorList>
    </citation>
    <scope>NUCLEOTIDE SEQUENCE [LARGE SCALE GENOMIC DNA]</scope>
    <source>
        <strain evidence="2 3">NPDC012605</strain>
    </source>
</reference>
<keyword evidence="1" id="KW-1133">Transmembrane helix</keyword>
<feature type="transmembrane region" description="Helical" evidence="1">
    <location>
        <begin position="44"/>
        <end position="63"/>
    </location>
</feature>
<name>A0ABW6XWG9_9ACTN</name>